<dbReference type="PANTHER" id="PTHR44144:SF1">
    <property type="entry name" value="DNAJ HOMOLOG SUBFAMILY C MEMBER 9"/>
    <property type="match status" value="1"/>
</dbReference>
<feature type="signal peptide" evidence="2">
    <location>
        <begin position="1"/>
        <end position="22"/>
    </location>
</feature>
<dbReference type="GO" id="GO:0005634">
    <property type="term" value="C:nucleus"/>
    <property type="evidence" value="ECO:0007669"/>
    <property type="project" value="TreeGrafter"/>
</dbReference>
<dbReference type="GO" id="GO:0031072">
    <property type="term" value="F:heat shock protein binding"/>
    <property type="evidence" value="ECO:0007669"/>
    <property type="project" value="TreeGrafter"/>
</dbReference>
<dbReference type="CDD" id="cd06257">
    <property type="entry name" value="DnaJ"/>
    <property type="match status" value="1"/>
</dbReference>
<dbReference type="EMBL" id="JAQMWT010000314">
    <property type="protein sequence ID" value="KAJ8605626.1"/>
    <property type="molecule type" value="Genomic_DNA"/>
</dbReference>
<keyword evidence="2" id="KW-0732">Signal</keyword>
<dbReference type="InterPro" id="IPR001623">
    <property type="entry name" value="DnaJ_domain"/>
</dbReference>
<dbReference type="Gene3D" id="1.10.287.110">
    <property type="entry name" value="DnaJ domain"/>
    <property type="match status" value="1"/>
</dbReference>
<comment type="caution">
    <text evidence="4">The sequence shown here is derived from an EMBL/GenBank/DDBJ whole genome shotgun (WGS) entry which is preliminary data.</text>
</comment>
<feature type="domain" description="J" evidence="3">
    <location>
        <begin position="35"/>
        <end position="98"/>
    </location>
</feature>
<dbReference type="Proteomes" id="UP001230188">
    <property type="component" value="Unassembled WGS sequence"/>
</dbReference>
<name>A0AAD7UGM7_9STRA</name>
<gene>
    <name evidence="4" type="ORF">CTAYLR_000099</name>
</gene>
<dbReference type="SMART" id="SM00254">
    <property type="entry name" value="ShKT"/>
    <property type="match status" value="1"/>
</dbReference>
<dbReference type="AlphaFoldDB" id="A0AAD7UGM7"/>
<dbReference type="GO" id="GO:0005737">
    <property type="term" value="C:cytoplasm"/>
    <property type="evidence" value="ECO:0007669"/>
    <property type="project" value="TreeGrafter"/>
</dbReference>
<keyword evidence="1" id="KW-0175">Coiled coil</keyword>
<dbReference type="PANTHER" id="PTHR44144">
    <property type="entry name" value="DNAJ HOMOLOG SUBFAMILY C MEMBER 9"/>
    <property type="match status" value="1"/>
</dbReference>
<organism evidence="4 5">
    <name type="scientific">Chrysophaeum taylorii</name>
    <dbReference type="NCBI Taxonomy" id="2483200"/>
    <lineage>
        <taxon>Eukaryota</taxon>
        <taxon>Sar</taxon>
        <taxon>Stramenopiles</taxon>
        <taxon>Ochrophyta</taxon>
        <taxon>Pelagophyceae</taxon>
        <taxon>Pelagomonadales</taxon>
        <taxon>Pelagomonadaceae</taxon>
        <taxon>Chrysophaeum</taxon>
    </lineage>
</organism>
<dbReference type="PRINTS" id="PR00625">
    <property type="entry name" value="JDOMAIN"/>
</dbReference>
<dbReference type="InterPro" id="IPR036869">
    <property type="entry name" value="J_dom_sf"/>
</dbReference>
<evidence type="ECO:0000256" key="2">
    <source>
        <dbReference type="SAM" id="SignalP"/>
    </source>
</evidence>
<accession>A0AAD7UGM7</accession>
<reference evidence="4" key="1">
    <citation type="submission" date="2023-01" db="EMBL/GenBank/DDBJ databases">
        <title>Metagenome sequencing of chrysophaentin producing Chrysophaeum taylorii.</title>
        <authorList>
            <person name="Davison J."/>
            <person name="Bewley C."/>
        </authorList>
    </citation>
    <scope>NUCLEOTIDE SEQUENCE</scope>
    <source>
        <strain evidence="4">NIES-1699</strain>
    </source>
</reference>
<dbReference type="Pfam" id="PF00226">
    <property type="entry name" value="DnaJ"/>
    <property type="match status" value="1"/>
</dbReference>
<sequence length="451" mass="50921">MIFLFLLEELLLLLLLLIPLRARSSGAYSAPLERCPYAVLGISRDATLAEVRAAYRQRARETHPDKRKASDTMTFLEVVAAFELLSDSEERRRYDRTGETTSRHYRDQQQRWRARLSPEHVRAMKRVVVVKSRKHLEDSATDNGILDRHLLLALYDPGACEDRLTYGTLFPYPFADKVDAHGIWWEDVLQTAKARMTEDDGSPSRIARRFGLDDTSFFRCPSIVFARNGSSLWDDFEVLRSAPDARAFEAWVWPKLQARVHFQNDHTHTIRIFWIRGTQSFDPFELEPGARESRAAYVSHLFAARDVRAGGPLTPESVLLWQHVDADPFVYRVESKCVDWHGSCPEWAARGECAGNPDFMLKFCAVSCAKPHADQAARLAAEAARRALDAREAARAAREAARDALRRARAAEALAAGLESDAVAAEIVAEAQQLAVSSCSPAYPEKHVRSW</sequence>
<dbReference type="InterPro" id="IPR052594">
    <property type="entry name" value="J_domain-containing_protein"/>
</dbReference>
<dbReference type="PROSITE" id="PS50076">
    <property type="entry name" value="DNAJ_2"/>
    <property type="match status" value="1"/>
</dbReference>
<evidence type="ECO:0000313" key="5">
    <source>
        <dbReference type="Proteomes" id="UP001230188"/>
    </source>
</evidence>
<evidence type="ECO:0000256" key="1">
    <source>
        <dbReference type="SAM" id="Coils"/>
    </source>
</evidence>
<dbReference type="SMART" id="SM00271">
    <property type="entry name" value="DnaJ"/>
    <property type="match status" value="1"/>
</dbReference>
<dbReference type="SUPFAM" id="SSF46565">
    <property type="entry name" value="Chaperone J-domain"/>
    <property type="match status" value="1"/>
</dbReference>
<dbReference type="InterPro" id="IPR003582">
    <property type="entry name" value="ShKT_dom"/>
</dbReference>
<protein>
    <recommendedName>
        <fullName evidence="3">J domain-containing protein</fullName>
    </recommendedName>
</protein>
<dbReference type="Pfam" id="PF01549">
    <property type="entry name" value="ShK"/>
    <property type="match status" value="1"/>
</dbReference>
<evidence type="ECO:0000313" key="4">
    <source>
        <dbReference type="EMBL" id="KAJ8605626.1"/>
    </source>
</evidence>
<proteinExistence type="predicted"/>
<evidence type="ECO:0000259" key="3">
    <source>
        <dbReference type="PROSITE" id="PS50076"/>
    </source>
</evidence>
<keyword evidence="5" id="KW-1185">Reference proteome</keyword>
<feature type="chain" id="PRO_5041934646" description="J domain-containing protein" evidence="2">
    <location>
        <begin position="23"/>
        <end position="451"/>
    </location>
</feature>
<feature type="coiled-coil region" evidence="1">
    <location>
        <begin position="391"/>
        <end position="421"/>
    </location>
</feature>